<organism evidence="2 3">
    <name type="scientific">Varibaculum cambriense</name>
    <dbReference type="NCBI Taxonomy" id="184870"/>
    <lineage>
        <taxon>Bacteria</taxon>
        <taxon>Bacillati</taxon>
        <taxon>Actinomycetota</taxon>
        <taxon>Actinomycetes</taxon>
        <taxon>Actinomycetales</taxon>
        <taxon>Actinomycetaceae</taxon>
        <taxon>Varibaculum</taxon>
    </lineage>
</organism>
<reference evidence="2 3" key="1">
    <citation type="submission" date="2016-01" db="EMBL/GenBank/DDBJ databases">
        <authorList>
            <person name="Mitreva M."/>
            <person name="Pepin K.H."/>
            <person name="Mihindukulasuriya K.A."/>
            <person name="Fulton R."/>
            <person name="Fronick C."/>
            <person name="O'Laughlin M."/>
            <person name="Miner T."/>
            <person name="Herter B."/>
            <person name="Rosa B.A."/>
            <person name="Cordes M."/>
            <person name="Tomlinson C."/>
            <person name="Wollam A."/>
            <person name="Palsikar V.B."/>
            <person name="Mardis E.R."/>
            <person name="Wilson R.K."/>
        </authorList>
    </citation>
    <scope>NUCLEOTIDE SEQUENCE [LARGE SCALE GENOMIC DNA]</scope>
    <source>
        <strain evidence="2 3">DNF00696</strain>
    </source>
</reference>
<proteinExistence type="predicted"/>
<sequence length="42" mass="4777">MKRLWEGKDTDSWGAGLRENGTRSPTSENIPLEQVKITKLSF</sequence>
<dbReference type="EMBL" id="LSDN01000015">
    <property type="protein sequence ID" value="KXB80449.1"/>
    <property type="molecule type" value="Genomic_DNA"/>
</dbReference>
<dbReference type="Proteomes" id="UP000070572">
    <property type="component" value="Unassembled WGS sequence"/>
</dbReference>
<comment type="caution">
    <text evidence="2">The sequence shown here is derived from an EMBL/GenBank/DDBJ whole genome shotgun (WGS) entry which is preliminary data.</text>
</comment>
<protein>
    <submittedName>
        <fullName evidence="2">Uncharacterized protein</fullName>
    </submittedName>
</protein>
<feature type="compositionally biased region" description="Basic and acidic residues" evidence="1">
    <location>
        <begin position="1"/>
        <end position="11"/>
    </location>
</feature>
<evidence type="ECO:0000313" key="3">
    <source>
        <dbReference type="Proteomes" id="UP000070572"/>
    </source>
</evidence>
<feature type="region of interest" description="Disordered" evidence="1">
    <location>
        <begin position="1"/>
        <end position="31"/>
    </location>
</feature>
<dbReference type="AlphaFoldDB" id="A0AB34WYR3"/>
<name>A0AB34WYR3_9ACTO</name>
<gene>
    <name evidence="2" type="ORF">HMPREF1862_01131</name>
</gene>
<evidence type="ECO:0000313" key="2">
    <source>
        <dbReference type="EMBL" id="KXB80449.1"/>
    </source>
</evidence>
<evidence type="ECO:0000256" key="1">
    <source>
        <dbReference type="SAM" id="MobiDB-lite"/>
    </source>
</evidence>
<accession>A0AB34WYR3</accession>